<feature type="region of interest" description="Disordered" evidence="1">
    <location>
        <begin position="1"/>
        <end position="32"/>
    </location>
</feature>
<dbReference type="Proteomes" id="UP001642502">
    <property type="component" value="Unassembled WGS sequence"/>
</dbReference>
<dbReference type="InterPro" id="IPR005607">
    <property type="entry name" value="BSD_dom"/>
</dbReference>
<comment type="caution">
    <text evidence="3">The sequence shown here is derived from an EMBL/GenBank/DDBJ whole genome shotgun (WGS) entry which is preliminary data.</text>
</comment>
<dbReference type="Pfam" id="PF03909">
    <property type="entry name" value="BSD"/>
    <property type="match status" value="1"/>
</dbReference>
<feature type="compositionally biased region" description="Polar residues" evidence="1">
    <location>
        <begin position="387"/>
        <end position="397"/>
    </location>
</feature>
<feature type="compositionally biased region" description="Basic and acidic residues" evidence="1">
    <location>
        <begin position="1"/>
        <end position="25"/>
    </location>
</feature>
<evidence type="ECO:0000313" key="3">
    <source>
        <dbReference type="EMBL" id="CAK7265546.1"/>
    </source>
</evidence>
<dbReference type="PANTHER" id="PTHR16019:SF5">
    <property type="entry name" value="BSD DOMAIN-CONTAINING PROTEIN 1"/>
    <property type="match status" value="1"/>
</dbReference>
<feature type="region of interest" description="Disordered" evidence="1">
    <location>
        <begin position="320"/>
        <end position="473"/>
    </location>
</feature>
<dbReference type="SUPFAM" id="SSF140383">
    <property type="entry name" value="BSD domain-like"/>
    <property type="match status" value="1"/>
</dbReference>
<feature type="compositionally biased region" description="Low complexity" evidence="1">
    <location>
        <begin position="363"/>
        <end position="385"/>
    </location>
</feature>
<keyword evidence="4" id="KW-1185">Reference proteome</keyword>
<name>A0ABP0DFA9_9PEZI</name>
<feature type="region of interest" description="Disordered" evidence="1">
    <location>
        <begin position="103"/>
        <end position="139"/>
    </location>
</feature>
<accession>A0ABP0DFA9</accession>
<reference evidence="3 4" key="1">
    <citation type="submission" date="2024-01" db="EMBL/GenBank/DDBJ databases">
        <authorList>
            <person name="Allen C."/>
            <person name="Tagirdzhanova G."/>
        </authorList>
    </citation>
    <scope>NUCLEOTIDE SEQUENCE [LARGE SCALE GENOMIC DNA]</scope>
    <source>
        <strain evidence="3 4">CBS 119000</strain>
    </source>
</reference>
<gene>
    <name evidence="3" type="ORF">SEPCBS119000_001567</name>
</gene>
<feature type="compositionally biased region" description="Low complexity" evidence="1">
    <location>
        <begin position="125"/>
        <end position="136"/>
    </location>
</feature>
<dbReference type="Gene3D" id="1.10.3970.10">
    <property type="entry name" value="BSD domain"/>
    <property type="match status" value="1"/>
</dbReference>
<evidence type="ECO:0000313" key="4">
    <source>
        <dbReference type="Proteomes" id="UP001642502"/>
    </source>
</evidence>
<dbReference type="SMART" id="SM00751">
    <property type="entry name" value="BSD"/>
    <property type="match status" value="1"/>
</dbReference>
<sequence length="473" mass="50209">MDLAYDHIAQESLPRDEDGRDHSKDAVVSPQASLNSDIQAAYSAFSATASPWASRIGGFFGSVVKQGESVYREAQQEVTALGQDATKSFSGLRKTIASHTRNLSLSAGPGLTTQADGSSSSTKDAAATPTSPTVAAGGDDDDTVLARIKGEAAKRLRDLQRAEDAADEALIKFGTGLRDFLREAITIAPPSTSDASSSNAAASGNSTVLFESKDAQGKRVIHASRFDAQLHVIHTSSESFAKDPASSAEFTAWSSTFDIDKKTADIASDLKKYPELRTTMEKLVPATIPYADFWKRYYFLRHGIETAEARRRDLLQAASAKEEIGWDEESEDDEDEESEEDDSDEESDDDSSTDGESKAAGKAPAVTAPVARAPAAKAPASAAPVQRTVSAESSTTIHPPKATTTKPVAKKTASTTSVDGMLKPGVSPRKSDEKSVADSEASYDMVGAKSGVTSQAPNSPEPVDEDSEEEDWE</sequence>
<feature type="domain" description="BSD" evidence="2">
    <location>
        <begin position="253"/>
        <end position="305"/>
    </location>
</feature>
<dbReference type="PROSITE" id="PS50858">
    <property type="entry name" value="BSD"/>
    <property type="match status" value="1"/>
</dbReference>
<dbReference type="PANTHER" id="PTHR16019">
    <property type="entry name" value="SYNAPSE-ASSOCIATED PROTEIN"/>
    <property type="match status" value="1"/>
</dbReference>
<dbReference type="InterPro" id="IPR051494">
    <property type="entry name" value="BSD_domain-containing"/>
</dbReference>
<organism evidence="3 4">
    <name type="scientific">Sporothrix epigloea</name>
    <dbReference type="NCBI Taxonomy" id="1892477"/>
    <lineage>
        <taxon>Eukaryota</taxon>
        <taxon>Fungi</taxon>
        <taxon>Dikarya</taxon>
        <taxon>Ascomycota</taxon>
        <taxon>Pezizomycotina</taxon>
        <taxon>Sordariomycetes</taxon>
        <taxon>Sordariomycetidae</taxon>
        <taxon>Ophiostomatales</taxon>
        <taxon>Ophiostomataceae</taxon>
        <taxon>Sporothrix</taxon>
    </lineage>
</organism>
<dbReference type="EMBL" id="CAWUON010000012">
    <property type="protein sequence ID" value="CAK7265546.1"/>
    <property type="molecule type" value="Genomic_DNA"/>
</dbReference>
<evidence type="ECO:0000256" key="1">
    <source>
        <dbReference type="SAM" id="MobiDB-lite"/>
    </source>
</evidence>
<protein>
    <recommendedName>
        <fullName evidence="2">BSD domain-containing protein</fullName>
    </recommendedName>
</protein>
<evidence type="ECO:0000259" key="2">
    <source>
        <dbReference type="PROSITE" id="PS50858"/>
    </source>
</evidence>
<dbReference type="InterPro" id="IPR035925">
    <property type="entry name" value="BSD_dom_sf"/>
</dbReference>
<proteinExistence type="predicted"/>
<feature type="compositionally biased region" description="Acidic residues" evidence="1">
    <location>
        <begin position="325"/>
        <end position="353"/>
    </location>
</feature>
<feature type="compositionally biased region" description="Acidic residues" evidence="1">
    <location>
        <begin position="462"/>
        <end position="473"/>
    </location>
</feature>
<feature type="compositionally biased region" description="Polar residues" evidence="1">
    <location>
        <begin position="103"/>
        <end position="123"/>
    </location>
</feature>
<feature type="compositionally biased region" description="Low complexity" evidence="1">
    <location>
        <begin position="399"/>
        <end position="417"/>
    </location>
</feature>